<evidence type="ECO:0000313" key="2">
    <source>
        <dbReference type="EMBL" id="MDC2889745.1"/>
    </source>
</evidence>
<dbReference type="InterPro" id="IPR017853">
    <property type="entry name" value="GH"/>
</dbReference>
<dbReference type="PANTHER" id="PTHR35803:SF2">
    <property type="entry name" value="RETAINING ALPHA-GALACTOSIDASE"/>
    <property type="match status" value="1"/>
</dbReference>
<dbReference type="InterPro" id="IPR052720">
    <property type="entry name" value="Glycosyl_hydrolase_97"/>
</dbReference>
<dbReference type="Gene3D" id="2.70.98.10">
    <property type="match status" value="1"/>
</dbReference>
<dbReference type="InterPro" id="IPR013785">
    <property type="entry name" value="Aldolase_TIM"/>
</dbReference>
<comment type="caution">
    <text evidence="2">The sequence shown here is derived from an EMBL/GenBank/DDBJ whole genome shotgun (WGS) entry which is preliminary data.</text>
</comment>
<evidence type="ECO:0000313" key="3">
    <source>
        <dbReference type="Proteomes" id="UP001528411"/>
    </source>
</evidence>
<dbReference type="RefSeq" id="WP_272181120.1">
    <property type="nucleotide sequence ID" value="NZ_JAQOMS010000002.1"/>
</dbReference>
<proteinExistence type="predicted"/>
<reference evidence="2 3" key="1">
    <citation type="submission" date="2023-01" db="EMBL/GenBank/DDBJ databases">
        <title>Psychrosphaera sp. nov., isolated from marine algae.</title>
        <authorList>
            <person name="Bayburt H."/>
            <person name="Choi B.J."/>
            <person name="Kim J.M."/>
            <person name="Choi D.G."/>
            <person name="Jeon C.O."/>
        </authorList>
    </citation>
    <scope>NUCLEOTIDE SEQUENCE [LARGE SCALE GENOMIC DNA]</scope>
    <source>
        <strain evidence="2 3">G1-22</strain>
    </source>
</reference>
<evidence type="ECO:0000259" key="1">
    <source>
        <dbReference type="Pfam" id="PF14508"/>
    </source>
</evidence>
<protein>
    <submittedName>
        <fullName evidence="2">Glycoside hydrolase family 97 N-terminal domain-containing protein</fullName>
    </submittedName>
</protein>
<feature type="domain" description="Glycosyl-hydrolase 97 N-terminal" evidence="1">
    <location>
        <begin position="13"/>
        <end position="277"/>
    </location>
</feature>
<dbReference type="PANTHER" id="PTHR35803">
    <property type="entry name" value="GLUCAN 1,4-ALPHA-GLUCOSIDASE SUSB-RELATED"/>
    <property type="match status" value="1"/>
</dbReference>
<organism evidence="2 3">
    <name type="scientific">Psychrosphaera algicola</name>
    <dbReference type="NCBI Taxonomy" id="3023714"/>
    <lineage>
        <taxon>Bacteria</taxon>
        <taxon>Pseudomonadati</taxon>
        <taxon>Pseudomonadota</taxon>
        <taxon>Gammaproteobacteria</taxon>
        <taxon>Alteromonadales</taxon>
        <taxon>Pseudoalteromonadaceae</taxon>
        <taxon>Psychrosphaera</taxon>
    </lineage>
</organism>
<dbReference type="Proteomes" id="UP001528411">
    <property type="component" value="Unassembled WGS sequence"/>
</dbReference>
<keyword evidence="2" id="KW-0378">Hydrolase</keyword>
<sequence length="405" mass="45605">MNFSVTSAERLTLKSPDNQTAIELFLLDGELKYQVTYQNRVFIEPSSLGLETSLGDFTSALTLQSHSYNEIAERYEMSNAKHSQFQYLANTLSVTLANKKNDTLEVDVQVSNNNLAFRYGVRSNSGATRIKIFGESTSFNLPDDAATFITSQALPETGWMQTKPSYEEPYTVYGTHSMSSANNVGYTLPALFEIKSKGWLLISETDLDSRYVGSRLGESGADGNYPLLFPQEGENSGIGATYAAMALPAKTPWRTITVGSDLSPIVETSIPYDLVTPRFSAKNRYKMGRASWSWIVWQDESIYYEDQIKYIDLAADLNLEYVLIDSLWDTQIGRNKIEQLAKYSATKNVELMLWYNSNGWWNDAPQTPQDIMNNSAKRKKKWPGWSLLGSKVLRSIFLVATNSKR</sequence>
<dbReference type="Pfam" id="PF14508">
    <property type="entry name" value="GH97_N"/>
    <property type="match status" value="1"/>
</dbReference>
<accession>A0ABT5FGB2</accession>
<dbReference type="SUPFAM" id="SSF51445">
    <property type="entry name" value="(Trans)glycosidases"/>
    <property type="match status" value="1"/>
</dbReference>
<gene>
    <name evidence="2" type="ORF">PN838_14360</name>
</gene>
<keyword evidence="3" id="KW-1185">Reference proteome</keyword>
<dbReference type="Gene3D" id="3.20.20.70">
    <property type="entry name" value="Aldolase class I"/>
    <property type="match status" value="1"/>
</dbReference>
<dbReference type="InterPro" id="IPR014718">
    <property type="entry name" value="GH-type_carb-bd"/>
</dbReference>
<dbReference type="GO" id="GO:0016787">
    <property type="term" value="F:hydrolase activity"/>
    <property type="evidence" value="ECO:0007669"/>
    <property type="project" value="UniProtKB-KW"/>
</dbReference>
<dbReference type="InterPro" id="IPR029486">
    <property type="entry name" value="GH97_N"/>
</dbReference>
<dbReference type="EMBL" id="JAQOMS010000002">
    <property type="protein sequence ID" value="MDC2889745.1"/>
    <property type="molecule type" value="Genomic_DNA"/>
</dbReference>
<name>A0ABT5FGB2_9GAMM</name>